<evidence type="ECO:0000313" key="2">
    <source>
        <dbReference type="Proteomes" id="UP000470470"/>
    </source>
</evidence>
<dbReference type="RefSeq" id="WP_152727414.1">
    <property type="nucleotide sequence ID" value="NZ_JAABOZ010000001.1"/>
</dbReference>
<protein>
    <submittedName>
        <fullName evidence="1">Uncharacterized protein</fullName>
    </submittedName>
</protein>
<keyword evidence="2" id="KW-1185">Reference proteome</keyword>
<dbReference type="Proteomes" id="UP000470470">
    <property type="component" value="Unassembled WGS sequence"/>
</dbReference>
<dbReference type="AlphaFoldDB" id="A0A7K3WG91"/>
<comment type="caution">
    <text evidence="1">The sequence shown here is derived from an EMBL/GenBank/DDBJ whole genome shotgun (WGS) entry which is preliminary data.</text>
</comment>
<proteinExistence type="predicted"/>
<sequence>MTDIEDDGTDALAALLGEPAERVLRVLGGGWERAEVATRYPPGAEWFAAGVPAQVLVGVAGRTLAVARPVPRRDPSGGLRTDAADVAELAVEDMQLAPDVVTAAVDLSVRRRRASFRWCLLCRQLTAPESAHDRRSCRACAVRFRGAGR</sequence>
<organism evidence="1 2">
    <name type="scientific">Goekera deserti</name>
    <dbReference type="NCBI Taxonomy" id="2497753"/>
    <lineage>
        <taxon>Bacteria</taxon>
        <taxon>Bacillati</taxon>
        <taxon>Actinomycetota</taxon>
        <taxon>Actinomycetes</taxon>
        <taxon>Geodermatophilales</taxon>
        <taxon>Geodermatophilaceae</taxon>
        <taxon>Goekera</taxon>
    </lineage>
</organism>
<dbReference type="EMBL" id="JAAGWK010000023">
    <property type="protein sequence ID" value="NEL55508.1"/>
    <property type="molecule type" value="Genomic_DNA"/>
</dbReference>
<gene>
    <name evidence="1" type="ORF">G1H19_16090</name>
</gene>
<reference evidence="1 2" key="1">
    <citation type="submission" date="2020-02" db="EMBL/GenBank/DDBJ databases">
        <title>The whole genome sequence of CPCC 205119.</title>
        <authorList>
            <person name="Jiang Z."/>
        </authorList>
    </citation>
    <scope>NUCLEOTIDE SEQUENCE [LARGE SCALE GENOMIC DNA]</scope>
    <source>
        <strain evidence="1 2">CPCC 205119</strain>
    </source>
</reference>
<name>A0A7K3WG91_9ACTN</name>
<accession>A0A7K3WG91</accession>
<evidence type="ECO:0000313" key="1">
    <source>
        <dbReference type="EMBL" id="NEL55508.1"/>
    </source>
</evidence>